<dbReference type="PRINTS" id="PR00081">
    <property type="entry name" value="GDHRDH"/>
</dbReference>
<sequence length="298" mass="31570">MADQRGQQDPTTKYPQPQYPEQTQMDQHPGLDSEMQPKPDYGYETYKGSGRLEGKRAVITGGDSGIGRAVALAFAREGADVLISYLENEESDATETASVVEESGKRCVKAPGDISEEATCQAVIQKAVDEFGGIDILVNNAAHQRTVSGVMDVSSELLDRTFKTNIYAMFWLVKAAIPHMPAGGSIINVGSAQAYKPSPTLLPYSATKGAIVTFTEGLAQDVIQYGLRANVVAPGPVWTPIIPASMEPETVSQFGGQSPTGRPGQPVELAPAFVFLASDEASYVNGSSIDITGGQPVG</sequence>
<feature type="region of interest" description="Disordered" evidence="3">
    <location>
        <begin position="1"/>
        <end position="42"/>
    </location>
</feature>
<dbReference type="KEGG" id="rub:GBA63_21090"/>
<evidence type="ECO:0000256" key="3">
    <source>
        <dbReference type="SAM" id="MobiDB-lite"/>
    </source>
</evidence>
<proteinExistence type="inferred from homology"/>
<dbReference type="EMBL" id="CP045119">
    <property type="protein sequence ID" value="QIN84859.1"/>
    <property type="molecule type" value="Genomic_DNA"/>
</dbReference>
<dbReference type="GO" id="GO:0016614">
    <property type="term" value="F:oxidoreductase activity, acting on CH-OH group of donors"/>
    <property type="evidence" value="ECO:0007669"/>
    <property type="project" value="UniProtKB-ARBA"/>
</dbReference>
<dbReference type="InterPro" id="IPR002347">
    <property type="entry name" value="SDR_fam"/>
</dbReference>
<comment type="similarity">
    <text evidence="1">Belongs to the short-chain dehydrogenases/reductases (SDR) family.</text>
</comment>
<dbReference type="InterPro" id="IPR020904">
    <property type="entry name" value="Sc_DH/Rdtase_CS"/>
</dbReference>
<dbReference type="Proteomes" id="UP000501452">
    <property type="component" value="Chromosome"/>
</dbReference>
<dbReference type="RefSeq" id="WP_166179464.1">
    <property type="nucleotide sequence ID" value="NZ_CP045119.1"/>
</dbReference>
<dbReference type="Gene3D" id="3.40.50.720">
    <property type="entry name" value="NAD(P)-binding Rossmann-like Domain"/>
    <property type="match status" value="1"/>
</dbReference>
<reference evidence="4 5" key="1">
    <citation type="submission" date="2019-10" db="EMBL/GenBank/DDBJ databases">
        <title>Rubrobacter sp nov SCSIO 52090 isolated from a deep-sea sediment in the South China Sea.</title>
        <authorList>
            <person name="Chen R.W."/>
        </authorList>
    </citation>
    <scope>NUCLEOTIDE SEQUENCE [LARGE SCALE GENOMIC DNA]</scope>
    <source>
        <strain evidence="4 5">SCSIO 52909</strain>
    </source>
</reference>
<dbReference type="FunFam" id="3.40.50.720:FF:000084">
    <property type="entry name" value="Short-chain dehydrogenase reductase"/>
    <property type="match status" value="1"/>
</dbReference>
<keyword evidence="5" id="KW-1185">Reference proteome</keyword>
<evidence type="ECO:0000313" key="4">
    <source>
        <dbReference type="EMBL" id="QIN84859.1"/>
    </source>
</evidence>
<evidence type="ECO:0000256" key="1">
    <source>
        <dbReference type="ARBA" id="ARBA00006484"/>
    </source>
</evidence>
<evidence type="ECO:0000256" key="2">
    <source>
        <dbReference type="ARBA" id="ARBA00023002"/>
    </source>
</evidence>
<dbReference type="InterPro" id="IPR036291">
    <property type="entry name" value="NAD(P)-bd_dom_sf"/>
</dbReference>
<feature type="compositionally biased region" description="Polar residues" evidence="3">
    <location>
        <begin position="1"/>
        <end position="26"/>
    </location>
</feature>
<accession>A0A6G8QEE7</accession>
<dbReference type="AlphaFoldDB" id="A0A6G8QEE7"/>
<dbReference type="PANTHER" id="PTHR48107">
    <property type="entry name" value="NADPH-DEPENDENT ALDEHYDE REDUCTASE-LIKE PROTEIN, CHLOROPLASTIC-RELATED"/>
    <property type="match status" value="1"/>
</dbReference>
<keyword evidence="2" id="KW-0560">Oxidoreductase</keyword>
<gene>
    <name evidence="4" type="ORF">GBA63_21090</name>
</gene>
<dbReference type="PROSITE" id="PS00061">
    <property type="entry name" value="ADH_SHORT"/>
    <property type="match status" value="1"/>
</dbReference>
<dbReference type="PRINTS" id="PR00080">
    <property type="entry name" value="SDRFAMILY"/>
</dbReference>
<dbReference type="PANTHER" id="PTHR48107:SF16">
    <property type="entry name" value="NADPH-DEPENDENT ALDEHYDE REDUCTASE 1, CHLOROPLASTIC"/>
    <property type="match status" value="1"/>
</dbReference>
<dbReference type="SUPFAM" id="SSF51735">
    <property type="entry name" value="NAD(P)-binding Rossmann-fold domains"/>
    <property type="match status" value="1"/>
</dbReference>
<name>A0A6G8QEE7_9ACTN</name>
<protein>
    <submittedName>
        <fullName evidence="4">SDR family oxidoreductase</fullName>
    </submittedName>
</protein>
<dbReference type="Pfam" id="PF13561">
    <property type="entry name" value="adh_short_C2"/>
    <property type="match status" value="1"/>
</dbReference>
<organism evidence="4 5">
    <name type="scientific">Rubrobacter tropicus</name>
    <dbReference type="NCBI Taxonomy" id="2653851"/>
    <lineage>
        <taxon>Bacteria</taxon>
        <taxon>Bacillati</taxon>
        <taxon>Actinomycetota</taxon>
        <taxon>Rubrobacteria</taxon>
        <taxon>Rubrobacterales</taxon>
        <taxon>Rubrobacteraceae</taxon>
        <taxon>Rubrobacter</taxon>
    </lineage>
</organism>
<evidence type="ECO:0000313" key="5">
    <source>
        <dbReference type="Proteomes" id="UP000501452"/>
    </source>
</evidence>